<sequence length="41" mass="4721">MFSRSQIGSATLKNWKTYMNEIKIKHSIEFISADLDAVCFP</sequence>
<organism evidence="1">
    <name type="scientific">Rhizophora mucronata</name>
    <name type="common">Asiatic mangrove</name>
    <dbReference type="NCBI Taxonomy" id="61149"/>
    <lineage>
        <taxon>Eukaryota</taxon>
        <taxon>Viridiplantae</taxon>
        <taxon>Streptophyta</taxon>
        <taxon>Embryophyta</taxon>
        <taxon>Tracheophyta</taxon>
        <taxon>Spermatophyta</taxon>
        <taxon>Magnoliopsida</taxon>
        <taxon>eudicotyledons</taxon>
        <taxon>Gunneridae</taxon>
        <taxon>Pentapetalae</taxon>
        <taxon>rosids</taxon>
        <taxon>fabids</taxon>
        <taxon>Malpighiales</taxon>
        <taxon>Rhizophoraceae</taxon>
        <taxon>Rhizophora</taxon>
    </lineage>
</organism>
<evidence type="ECO:0000313" key="1">
    <source>
        <dbReference type="EMBL" id="MBX49631.1"/>
    </source>
</evidence>
<dbReference type="EMBL" id="GGEC01069147">
    <property type="protein sequence ID" value="MBX49631.1"/>
    <property type="molecule type" value="Transcribed_RNA"/>
</dbReference>
<name>A0A2P2P4S5_RHIMU</name>
<proteinExistence type="predicted"/>
<accession>A0A2P2P4S5</accession>
<reference evidence="1" key="1">
    <citation type="submission" date="2018-02" db="EMBL/GenBank/DDBJ databases">
        <title>Rhizophora mucronata_Transcriptome.</title>
        <authorList>
            <person name="Meera S.P."/>
            <person name="Sreeshan A."/>
            <person name="Augustine A."/>
        </authorList>
    </citation>
    <scope>NUCLEOTIDE SEQUENCE</scope>
    <source>
        <tissue evidence="1">Leaf</tissue>
    </source>
</reference>
<dbReference type="AlphaFoldDB" id="A0A2P2P4S5"/>
<protein>
    <submittedName>
        <fullName evidence="1">Uncharacterized protein</fullName>
    </submittedName>
</protein>